<evidence type="ECO:0000313" key="8">
    <source>
        <dbReference type="Proteomes" id="UP000319210"/>
    </source>
</evidence>
<keyword evidence="8" id="KW-1185">Reference proteome</keyword>
<dbReference type="EC" id="3.5.1.28" evidence="2"/>
<dbReference type="SUPFAM" id="SSF55846">
    <property type="entry name" value="N-acetylmuramoyl-L-alanine amidase-like"/>
    <property type="match status" value="1"/>
</dbReference>
<dbReference type="EMBL" id="BJMM01000002">
    <property type="protein sequence ID" value="GEB47861.1"/>
    <property type="molecule type" value="Genomic_DNA"/>
</dbReference>
<evidence type="ECO:0000313" key="7">
    <source>
        <dbReference type="EMBL" id="GEB47861.1"/>
    </source>
</evidence>
<name>A0A4Y3QRP1_STRCI</name>
<keyword evidence="4" id="KW-0961">Cell wall biogenesis/degradation</keyword>
<dbReference type="PANTHER" id="PTHR30417:SF1">
    <property type="entry name" value="N-ACETYLMURAMOYL-L-ALANINE AMIDASE AMID"/>
    <property type="match status" value="1"/>
</dbReference>
<feature type="domain" description="N-acetylmuramoyl-L-alanine amidase" evidence="6">
    <location>
        <begin position="117"/>
        <end position="248"/>
    </location>
</feature>
<dbReference type="InterPro" id="IPR036505">
    <property type="entry name" value="Amidase/PGRP_sf"/>
</dbReference>
<dbReference type="InterPro" id="IPR006311">
    <property type="entry name" value="TAT_signal"/>
</dbReference>
<comment type="catalytic activity">
    <reaction evidence="1">
        <text>Hydrolyzes the link between N-acetylmuramoyl residues and L-amino acid residues in certain cell-wall glycopeptides.</text>
        <dbReference type="EC" id="3.5.1.28"/>
    </reaction>
</comment>
<dbReference type="SMART" id="SM00644">
    <property type="entry name" value="Ami_2"/>
    <property type="match status" value="1"/>
</dbReference>
<dbReference type="CDD" id="cd06583">
    <property type="entry name" value="PGRP"/>
    <property type="match status" value="1"/>
</dbReference>
<comment type="caution">
    <text evidence="7">The sequence shown here is derived from an EMBL/GenBank/DDBJ whole genome shotgun (WGS) entry which is preliminary data.</text>
</comment>
<reference evidence="7 8" key="1">
    <citation type="submission" date="2019-06" db="EMBL/GenBank/DDBJ databases">
        <title>Whole genome shotgun sequence of Streptomyces cacaoi subsp. cacaoi NBRC 12748.</title>
        <authorList>
            <person name="Hosoyama A."/>
            <person name="Uohara A."/>
            <person name="Ohji S."/>
            <person name="Ichikawa N."/>
        </authorList>
    </citation>
    <scope>NUCLEOTIDE SEQUENCE [LARGE SCALE GENOMIC DNA]</scope>
    <source>
        <strain evidence="7 8">NBRC 12748</strain>
    </source>
</reference>
<evidence type="ECO:0000256" key="3">
    <source>
        <dbReference type="ARBA" id="ARBA00022801"/>
    </source>
</evidence>
<dbReference type="GO" id="GO:0071555">
    <property type="term" value="P:cell wall organization"/>
    <property type="evidence" value="ECO:0007669"/>
    <property type="project" value="UniProtKB-KW"/>
</dbReference>
<proteinExistence type="predicted"/>
<keyword evidence="3" id="KW-0378">Hydrolase</keyword>
<dbReference type="GO" id="GO:0009254">
    <property type="term" value="P:peptidoglycan turnover"/>
    <property type="evidence" value="ECO:0007669"/>
    <property type="project" value="TreeGrafter"/>
</dbReference>
<dbReference type="Proteomes" id="UP000319210">
    <property type="component" value="Unassembled WGS sequence"/>
</dbReference>
<dbReference type="FunFam" id="3.40.80.10:FF:000006">
    <property type="entry name" value="N-acetylmuramoyl-L-alanine amidase"/>
    <property type="match status" value="1"/>
</dbReference>
<gene>
    <name evidence="7" type="ORF">SCA03_04120</name>
</gene>
<dbReference type="Pfam" id="PF01510">
    <property type="entry name" value="Amidase_2"/>
    <property type="match status" value="1"/>
</dbReference>
<evidence type="ECO:0000256" key="1">
    <source>
        <dbReference type="ARBA" id="ARBA00001561"/>
    </source>
</evidence>
<sequence length="265" mass="28878">MPGSWQVPFAPAIIQRASTCHAHTCQPSVSAFRLHPPPGDTMDMAHPSRPHRPQHTSAPPPTGRRTLLRGAAGFALAAGIAGASAGAALARPASRKPSARDVDYPEAEWVPAAGGNYTGGDRPSDYPVEFVVIHVTQETYKNTLDIFQNPDKQVSAHYVTRSADGHVAQLVREKDIAWHAGNWDYNTRSIGIEHEGWIEEPDKWFTDALYSASAALTADICARHGIPVDRRYIIGHNEVPGADHTDPGPGWDWARYMELVQAASR</sequence>
<organism evidence="7 8">
    <name type="scientific">Streptomyces cacaoi</name>
    <dbReference type="NCBI Taxonomy" id="1898"/>
    <lineage>
        <taxon>Bacteria</taxon>
        <taxon>Bacillati</taxon>
        <taxon>Actinomycetota</taxon>
        <taxon>Actinomycetes</taxon>
        <taxon>Kitasatosporales</taxon>
        <taxon>Streptomycetaceae</taxon>
        <taxon>Streptomyces</taxon>
    </lineage>
</organism>
<evidence type="ECO:0000256" key="2">
    <source>
        <dbReference type="ARBA" id="ARBA00011901"/>
    </source>
</evidence>
<dbReference type="GO" id="GO:0009253">
    <property type="term" value="P:peptidoglycan catabolic process"/>
    <property type="evidence" value="ECO:0007669"/>
    <property type="project" value="InterPro"/>
</dbReference>
<dbReference type="GO" id="GO:0008745">
    <property type="term" value="F:N-acetylmuramoyl-L-alanine amidase activity"/>
    <property type="evidence" value="ECO:0007669"/>
    <property type="project" value="UniProtKB-EC"/>
</dbReference>
<feature type="region of interest" description="Disordered" evidence="5">
    <location>
        <begin position="31"/>
        <end position="66"/>
    </location>
</feature>
<dbReference type="InterPro" id="IPR051206">
    <property type="entry name" value="NAMLAA_amidase_2"/>
</dbReference>
<protein>
    <recommendedName>
        <fullName evidence="2">N-acetylmuramoyl-L-alanine amidase</fullName>
        <ecNumber evidence="2">3.5.1.28</ecNumber>
    </recommendedName>
</protein>
<dbReference type="PANTHER" id="PTHR30417">
    <property type="entry name" value="N-ACETYLMURAMOYL-L-ALANINE AMIDASE AMID"/>
    <property type="match status" value="1"/>
</dbReference>
<evidence type="ECO:0000256" key="5">
    <source>
        <dbReference type="SAM" id="MobiDB-lite"/>
    </source>
</evidence>
<dbReference type="PROSITE" id="PS51318">
    <property type="entry name" value="TAT"/>
    <property type="match status" value="1"/>
</dbReference>
<evidence type="ECO:0000256" key="4">
    <source>
        <dbReference type="ARBA" id="ARBA00023316"/>
    </source>
</evidence>
<evidence type="ECO:0000259" key="6">
    <source>
        <dbReference type="SMART" id="SM00644"/>
    </source>
</evidence>
<accession>A0A4Y3QRP1</accession>
<dbReference type="Gene3D" id="3.40.80.10">
    <property type="entry name" value="Peptidoglycan recognition protein-like"/>
    <property type="match status" value="1"/>
</dbReference>
<dbReference type="AlphaFoldDB" id="A0A4Y3QRP1"/>
<dbReference type="InterPro" id="IPR002502">
    <property type="entry name" value="Amidase_domain"/>
</dbReference>